<dbReference type="SUPFAM" id="SSF53807">
    <property type="entry name" value="Helical backbone' metal receptor"/>
    <property type="match status" value="1"/>
</dbReference>
<organism evidence="3 4">
    <name type="scientific">Gibbsiella dentisursi</name>
    <dbReference type="NCBI Taxonomy" id="796890"/>
    <lineage>
        <taxon>Bacteria</taxon>
        <taxon>Pseudomonadati</taxon>
        <taxon>Pseudomonadota</taxon>
        <taxon>Gammaproteobacteria</taxon>
        <taxon>Enterobacterales</taxon>
        <taxon>Yersiniaceae</taxon>
        <taxon>Gibbsiella</taxon>
    </lineage>
</organism>
<dbReference type="RefSeq" id="WP_346081067.1">
    <property type="nucleotide sequence ID" value="NZ_BAABDG010000003.1"/>
</dbReference>
<feature type="domain" description="Fe/B12 periplasmic-binding" evidence="2">
    <location>
        <begin position="39"/>
        <end position="303"/>
    </location>
</feature>
<gene>
    <name evidence="3" type="ORF">GCM10022405_22280</name>
</gene>
<reference evidence="4" key="1">
    <citation type="journal article" date="2019" name="Int. J. Syst. Evol. Microbiol.">
        <title>The Global Catalogue of Microorganisms (GCM) 10K type strain sequencing project: providing services to taxonomists for standard genome sequencing and annotation.</title>
        <authorList>
            <consortium name="The Broad Institute Genomics Platform"/>
            <consortium name="The Broad Institute Genome Sequencing Center for Infectious Disease"/>
            <person name="Wu L."/>
            <person name="Ma J."/>
        </authorList>
    </citation>
    <scope>NUCLEOTIDE SEQUENCE [LARGE SCALE GENOMIC DNA]</scope>
    <source>
        <strain evidence="4">JCM 17201</strain>
    </source>
</reference>
<dbReference type="PANTHER" id="PTHR30535">
    <property type="entry name" value="VITAMIN B12-BINDING PROTEIN"/>
    <property type="match status" value="1"/>
</dbReference>
<dbReference type="Gene3D" id="1.20.58.2180">
    <property type="match status" value="1"/>
</dbReference>
<name>A0ABP7L9Y7_9GAMM</name>
<keyword evidence="4" id="KW-1185">Reference proteome</keyword>
<dbReference type="Pfam" id="PF01497">
    <property type="entry name" value="Peripla_BP_2"/>
    <property type="match status" value="1"/>
</dbReference>
<feature type="signal peptide" evidence="1">
    <location>
        <begin position="1"/>
        <end position="27"/>
    </location>
</feature>
<accession>A0ABP7L9Y7</accession>
<dbReference type="PANTHER" id="PTHR30535:SF34">
    <property type="entry name" value="MOLYBDATE-BINDING PROTEIN MOLA"/>
    <property type="match status" value="1"/>
</dbReference>
<dbReference type="EMBL" id="BAABDG010000003">
    <property type="protein sequence ID" value="GAA3896599.1"/>
    <property type="molecule type" value="Genomic_DNA"/>
</dbReference>
<feature type="chain" id="PRO_5046493943" evidence="1">
    <location>
        <begin position="28"/>
        <end position="336"/>
    </location>
</feature>
<dbReference type="Proteomes" id="UP001499994">
    <property type="component" value="Unassembled WGS sequence"/>
</dbReference>
<dbReference type="CDD" id="cd01142">
    <property type="entry name" value="TroA_e"/>
    <property type="match status" value="1"/>
</dbReference>
<evidence type="ECO:0000259" key="2">
    <source>
        <dbReference type="PROSITE" id="PS50983"/>
    </source>
</evidence>
<dbReference type="PROSITE" id="PS50983">
    <property type="entry name" value="FE_B12_PBP"/>
    <property type="match status" value="1"/>
</dbReference>
<evidence type="ECO:0000313" key="4">
    <source>
        <dbReference type="Proteomes" id="UP001499994"/>
    </source>
</evidence>
<dbReference type="InterPro" id="IPR050902">
    <property type="entry name" value="ABC_Transporter_SBP"/>
</dbReference>
<dbReference type="InterPro" id="IPR002491">
    <property type="entry name" value="ABC_transptr_periplasmic_BD"/>
</dbReference>
<evidence type="ECO:0000256" key="1">
    <source>
        <dbReference type="SAM" id="SignalP"/>
    </source>
</evidence>
<dbReference type="Gene3D" id="3.40.50.1980">
    <property type="entry name" value="Nitrogenase molybdenum iron protein domain"/>
    <property type="match status" value="2"/>
</dbReference>
<proteinExistence type="predicted"/>
<comment type="caution">
    <text evidence="3">The sequence shown here is derived from an EMBL/GenBank/DDBJ whole genome shotgun (WGS) entry which is preliminary data.</text>
</comment>
<protein>
    <submittedName>
        <fullName evidence="3">ABC transporter substrate-binding protein</fullName>
    </submittedName>
</protein>
<evidence type="ECO:0000313" key="3">
    <source>
        <dbReference type="EMBL" id="GAA3896599.1"/>
    </source>
</evidence>
<keyword evidence="1" id="KW-0732">Signal</keyword>
<sequence length="336" mass="37141">MPITFLHRCRAALLAAGVLLAPVCGLAQPGAELPAGAVRIASPWPAQNTIIAMLGYGPNIVGTSLIAQKIPLFRQALPGIVDVPAISMSNHEINPEQIIGLRTELLFVPENMQLPQKERLAAAGVKVLAFKANSMQALVERVLATGKVLGPDAQAKAVKYQQYFADNVQRVRQRLQGLPASEKVTLYHSMGSALITTGRPSLNQDWMDLAGAQNVAENWFRGKPNSSGEVPMETIAQANPDVIVVMNKRDAEIMRHSPQWQGINAIKNHRVYVNPRGMFWWCRESSEEALQFLWLAKTLYPARFADIDMAQETWRFYHEFFGLALTPAEVKAILNP</sequence>